<evidence type="ECO:0000313" key="2">
    <source>
        <dbReference type="Proteomes" id="UP001314170"/>
    </source>
</evidence>
<proteinExistence type="predicted"/>
<dbReference type="Proteomes" id="UP001314170">
    <property type="component" value="Unassembled WGS sequence"/>
</dbReference>
<keyword evidence="2" id="KW-1185">Reference proteome</keyword>
<evidence type="ECO:0000313" key="1">
    <source>
        <dbReference type="EMBL" id="CAK7329586.1"/>
    </source>
</evidence>
<name>A0AAV1RB68_9ROSI</name>
<organism evidence="1 2">
    <name type="scientific">Dovyalis caffra</name>
    <dbReference type="NCBI Taxonomy" id="77055"/>
    <lineage>
        <taxon>Eukaryota</taxon>
        <taxon>Viridiplantae</taxon>
        <taxon>Streptophyta</taxon>
        <taxon>Embryophyta</taxon>
        <taxon>Tracheophyta</taxon>
        <taxon>Spermatophyta</taxon>
        <taxon>Magnoliopsida</taxon>
        <taxon>eudicotyledons</taxon>
        <taxon>Gunneridae</taxon>
        <taxon>Pentapetalae</taxon>
        <taxon>rosids</taxon>
        <taxon>fabids</taxon>
        <taxon>Malpighiales</taxon>
        <taxon>Salicaceae</taxon>
        <taxon>Flacourtieae</taxon>
        <taxon>Dovyalis</taxon>
    </lineage>
</organism>
<dbReference type="EMBL" id="CAWUPB010000913">
    <property type="protein sequence ID" value="CAK7329586.1"/>
    <property type="molecule type" value="Genomic_DNA"/>
</dbReference>
<accession>A0AAV1RB68</accession>
<gene>
    <name evidence="1" type="ORF">DCAF_LOCUS7341</name>
</gene>
<comment type="caution">
    <text evidence="1">The sequence shown here is derived from an EMBL/GenBank/DDBJ whole genome shotgun (WGS) entry which is preliminary data.</text>
</comment>
<dbReference type="AlphaFoldDB" id="A0AAV1RB68"/>
<sequence length="268" mass="30214">MLSAPAERPKARSPVITNTSIKVPRHWQSHLPRSCFSLLRLQFRQAWRRPACSKNVVVLFRVELLSAMVDRCPFILGLLACGILNSWQMQKPSEEPTYALQLCEIGDPMNSVDFVDFGDLDATAITHPREEIAEEMATENPEGLYPLVGTLMMCPCIPPSSRGPGTPLIEHINVVMNSDPSTVEQRASEVRPGGDMWIDFQSFVVLECYVRGLAKFHVKDGEFWSGIPVHEPRLGFYSWLTWRGSGYWKVDELKEQKAIIIEKVVVGS</sequence>
<protein>
    <submittedName>
        <fullName evidence="1">Uncharacterized protein</fullName>
    </submittedName>
</protein>
<reference evidence="1 2" key="1">
    <citation type="submission" date="2024-01" db="EMBL/GenBank/DDBJ databases">
        <authorList>
            <person name="Waweru B."/>
        </authorList>
    </citation>
    <scope>NUCLEOTIDE SEQUENCE [LARGE SCALE GENOMIC DNA]</scope>
</reference>